<keyword evidence="1" id="KW-0732">Signal</keyword>
<proteinExistence type="predicted"/>
<dbReference type="EMBL" id="FOMH01000007">
    <property type="protein sequence ID" value="SFD38746.1"/>
    <property type="molecule type" value="Genomic_DNA"/>
</dbReference>
<evidence type="ECO:0000313" key="3">
    <source>
        <dbReference type="Proteomes" id="UP000199672"/>
    </source>
</evidence>
<name>A0A1I1RWN7_9FLAO</name>
<feature type="signal peptide" evidence="1">
    <location>
        <begin position="1"/>
        <end position="21"/>
    </location>
</feature>
<dbReference type="Proteomes" id="UP000199672">
    <property type="component" value="Unassembled WGS sequence"/>
</dbReference>
<dbReference type="STRING" id="739143.SAMN05216297_107199"/>
<accession>A0A1I1RWN7</accession>
<gene>
    <name evidence="2" type="ORF">SAMN05216297_107199</name>
</gene>
<evidence type="ECO:0008006" key="4">
    <source>
        <dbReference type="Google" id="ProtNLM"/>
    </source>
</evidence>
<keyword evidence="3" id="KW-1185">Reference proteome</keyword>
<protein>
    <recommendedName>
        <fullName evidence="4">Lipoprotein</fullName>
    </recommendedName>
</protein>
<evidence type="ECO:0000313" key="2">
    <source>
        <dbReference type="EMBL" id="SFD38746.1"/>
    </source>
</evidence>
<organism evidence="2 3">
    <name type="scientific">Flavobacterium phragmitis</name>
    <dbReference type="NCBI Taxonomy" id="739143"/>
    <lineage>
        <taxon>Bacteria</taxon>
        <taxon>Pseudomonadati</taxon>
        <taxon>Bacteroidota</taxon>
        <taxon>Flavobacteriia</taxon>
        <taxon>Flavobacteriales</taxon>
        <taxon>Flavobacteriaceae</taxon>
        <taxon>Flavobacterium</taxon>
    </lineage>
</organism>
<evidence type="ECO:0000256" key="1">
    <source>
        <dbReference type="SAM" id="SignalP"/>
    </source>
</evidence>
<feature type="chain" id="PRO_5011641029" description="Lipoprotein" evidence="1">
    <location>
        <begin position="22"/>
        <end position="204"/>
    </location>
</feature>
<dbReference type="AlphaFoldDB" id="A0A1I1RWN7"/>
<dbReference type="RefSeq" id="WP_091494616.1">
    <property type="nucleotide sequence ID" value="NZ_FOMH01000007.1"/>
</dbReference>
<sequence>MKTYTLILPIFLSLLFTNCNGQNTELTHFTFNQKELKLADFKATSKISYMPYGDDKETLKQKSLKVFKVEEPEKISLLGVRGTSLYIISKKDKIQDYWLRVEGAENVKKLYNEIYKIYPKMTSYQDGTLRFKQFGNSNEVLEITINNTMPSDIFMDINFTNDYENTSLNMYKNYDNATDKTLKRIDFKYNSEKGIYQIEKVDNE</sequence>
<reference evidence="3" key="1">
    <citation type="submission" date="2016-10" db="EMBL/GenBank/DDBJ databases">
        <authorList>
            <person name="Varghese N."/>
            <person name="Submissions S."/>
        </authorList>
    </citation>
    <scope>NUCLEOTIDE SEQUENCE [LARGE SCALE GENOMIC DNA]</scope>
    <source>
        <strain evidence="3">CGMCC 1.10370</strain>
    </source>
</reference>